<name>A0A095TMX6_9GAMM</name>
<proteinExistence type="inferred from homology"/>
<dbReference type="RefSeq" id="WP_035234117.1">
    <property type="nucleotide sequence ID" value="NZ_ARXV01000014.1"/>
</dbReference>
<accession>A0A095TMX6</accession>
<dbReference type="InterPro" id="IPR013815">
    <property type="entry name" value="ATP_grasp_subdomain_1"/>
</dbReference>
<evidence type="ECO:0000313" key="12">
    <source>
        <dbReference type="EMBL" id="KGD63778.1"/>
    </source>
</evidence>
<dbReference type="AlphaFoldDB" id="A0A095TMX6"/>
<dbReference type="InterPro" id="IPR004215">
    <property type="entry name" value="GSHS_N"/>
</dbReference>
<keyword evidence="9" id="KW-0464">Manganese</keyword>
<dbReference type="FunFam" id="3.30.470.20:FF:000010">
    <property type="entry name" value="Glutathione synthetase"/>
    <property type="match status" value="1"/>
</dbReference>
<dbReference type="UniPathway" id="UPA00142">
    <property type="reaction ID" value="UER00210"/>
</dbReference>
<dbReference type="Gene3D" id="3.40.50.20">
    <property type="match status" value="1"/>
</dbReference>
<comment type="pathway">
    <text evidence="10">Sulfur metabolism; glutathione biosynthesis; glutathione from L-cysteine and L-glutamate: step 2/2.</text>
</comment>
<evidence type="ECO:0000256" key="9">
    <source>
        <dbReference type="ARBA" id="ARBA00023211"/>
    </source>
</evidence>
<evidence type="ECO:0000256" key="10">
    <source>
        <dbReference type="HAMAP-Rule" id="MF_00162"/>
    </source>
</evidence>
<dbReference type="Pfam" id="PF02955">
    <property type="entry name" value="GSH-S_ATP"/>
    <property type="match status" value="1"/>
</dbReference>
<gene>
    <name evidence="10" type="primary">gshB</name>
    <name evidence="12" type="ORF">Y5S_02985</name>
</gene>
<dbReference type="GO" id="GO:0046872">
    <property type="term" value="F:metal ion binding"/>
    <property type="evidence" value="ECO:0007669"/>
    <property type="project" value="UniProtKB-KW"/>
</dbReference>
<dbReference type="FunFam" id="3.40.50.20:FF:000009">
    <property type="entry name" value="Glutathione synthetase"/>
    <property type="match status" value="1"/>
</dbReference>
<evidence type="ECO:0000256" key="8">
    <source>
        <dbReference type="ARBA" id="ARBA00022842"/>
    </source>
</evidence>
<keyword evidence="4 10" id="KW-0317">Glutathione biosynthesis</keyword>
<dbReference type="GO" id="GO:0004363">
    <property type="term" value="F:glutathione synthase activity"/>
    <property type="evidence" value="ECO:0007669"/>
    <property type="project" value="UniProtKB-UniRule"/>
</dbReference>
<keyword evidence="5" id="KW-0479">Metal-binding</keyword>
<dbReference type="Proteomes" id="UP000029444">
    <property type="component" value="Unassembled WGS sequence"/>
</dbReference>
<dbReference type="HAMAP" id="MF_00162">
    <property type="entry name" value="GSH_S"/>
    <property type="match status" value="1"/>
</dbReference>
<organism evidence="12 13">
    <name type="scientific">Alcanivorax nanhaiticus</name>
    <dbReference type="NCBI Taxonomy" id="1177154"/>
    <lineage>
        <taxon>Bacteria</taxon>
        <taxon>Pseudomonadati</taxon>
        <taxon>Pseudomonadota</taxon>
        <taxon>Gammaproteobacteria</taxon>
        <taxon>Oceanospirillales</taxon>
        <taxon>Alcanivoracaceae</taxon>
        <taxon>Alcanivorax</taxon>
    </lineage>
</organism>
<dbReference type="PANTHER" id="PTHR21621">
    <property type="entry name" value="RIBOSOMAL PROTEIN S6 MODIFICATION PROTEIN"/>
    <property type="match status" value="1"/>
</dbReference>
<dbReference type="Pfam" id="PF02951">
    <property type="entry name" value="GSH-S_N"/>
    <property type="match status" value="1"/>
</dbReference>
<evidence type="ECO:0000256" key="6">
    <source>
        <dbReference type="ARBA" id="ARBA00022741"/>
    </source>
</evidence>
<comment type="caution">
    <text evidence="12">The sequence shown here is derived from an EMBL/GenBank/DDBJ whole genome shotgun (WGS) entry which is preliminary data.</text>
</comment>
<evidence type="ECO:0000256" key="3">
    <source>
        <dbReference type="ARBA" id="ARBA00022598"/>
    </source>
</evidence>
<keyword evidence="7 10" id="KW-0067">ATP-binding</keyword>
<keyword evidence="6 10" id="KW-0547">Nucleotide-binding</keyword>
<evidence type="ECO:0000256" key="7">
    <source>
        <dbReference type="ARBA" id="ARBA00022840"/>
    </source>
</evidence>
<comment type="catalytic activity">
    <reaction evidence="10">
        <text>gamma-L-glutamyl-L-cysteine + glycine + ATP = glutathione + ADP + phosphate + H(+)</text>
        <dbReference type="Rhea" id="RHEA:13557"/>
        <dbReference type="ChEBI" id="CHEBI:15378"/>
        <dbReference type="ChEBI" id="CHEBI:30616"/>
        <dbReference type="ChEBI" id="CHEBI:43474"/>
        <dbReference type="ChEBI" id="CHEBI:57305"/>
        <dbReference type="ChEBI" id="CHEBI:57925"/>
        <dbReference type="ChEBI" id="CHEBI:58173"/>
        <dbReference type="ChEBI" id="CHEBI:456216"/>
        <dbReference type="EC" id="6.3.2.3"/>
    </reaction>
</comment>
<evidence type="ECO:0000259" key="11">
    <source>
        <dbReference type="PROSITE" id="PS50975"/>
    </source>
</evidence>
<reference evidence="12 13" key="1">
    <citation type="submission" date="2012-09" db="EMBL/GenBank/DDBJ databases">
        <title>Genome Sequence of alkane-degrading Bacterium Alcanivorax sp. 19-m-6.</title>
        <authorList>
            <person name="Lai Q."/>
            <person name="Shao Z."/>
        </authorList>
    </citation>
    <scope>NUCLEOTIDE SEQUENCE [LARGE SCALE GENOMIC DNA]</scope>
    <source>
        <strain evidence="12 13">19-m-6</strain>
    </source>
</reference>
<keyword evidence="3 10" id="KW-0436">Ligase</keyword>
<dbReference type="InterPro" id="IPR016185">
    <property type="entry name" value="PreATP-grasp_dom_sf"/>
</dbReference>
<sequence>MSLRIGVVMDPIAKIKPWKDSTFAMMLEAQRRGWSLYYMEPGDLYVRDGRSFAATRAVTVTDNNDDWYRLADAVNQDLADFDIILMRQDPPFNTEYIYATYLLEKAEREGVLVVNRPGSVRDSNEKLFATDFPQCCAPTLVSSQAGLLRDFVREFDDTVMKPLDGMGGSNIFRVRKDSPNISVVIEVLTQHGKTPIMAQRFVPEIKDGDKRILMINGEPVPYALARIPKEGELRGNLAAGGTGQGRELTDRDRWICEQVGPTLKRKGLYFVGLDVIGDYLTEINVTSPTCIRELDAIFDINIAGQLFDALLAVRDES</sequence>
<dbReference type="Gene3D" id="3.30.470.20">
    <property type="entry name" value="ATP-grasp fold, B domain"/>
    <property type="match status" value="1"/>
</dbReference>
<dbReference type="InterPro" id="IPR004218">
    <property type="entry name" value="GSHS_ATP-bd"/>
</dbReference>
<dbReference type="OrthoDB" id="9785415at2"/>
<dbReference type="PANTHER" id="PTHR21621:SF4">
    <property type="entry name" value="GLUTATHIONE SYNTHETASE"/>
    <property type="match status" value="1"/>
</dbReference>
<dbReference type="SUPFAM" id="SSF56059">
    <property type="entry name" value="Glutathione synthetase ATP-binding domain-like"/>
    <property type="match status" value="1"/>
</dbReference>
<dbReference type="PROSITE" id="PS50975">
    <property type="entry name" value="ATP_GRASP"/>
    <property type="match status" value="1"/>
</dbReference>
<keyword evidence="8" id="KW-0460">Magnesium</keyword>
<dbReference type="EC" id="6.3.2.3" evidence="10"/>
<keyword evidence="13" id="KW-1185">Reference proteome</keyword>
<evidence type="ECO:0000256" key="4">
    <source>
        <dbReference type="ARBA" id="ARBA00022684"/>
    </source>
</evidence>
<dbReference type="InterPro" id="IPR011761">
    <property type="entry name" value="ATP-grasp"/>
</dbReference>
<dbReference type="STRING" id="1177154.Y5S_02985"/>
<dbReference type="GO" id="GO:0005524">
    <property type="term" value="F:ATP binding"/>
    <property type="evidence" value="ECO:0007669"/>
    <property type="project" value="UniProtKB-UniRule"/>
</dbReference>
<dbReference type="GO" id="GO:0005737">
    <property type="term" value="C:cytoplasm"/>
    <property type="evidence" value="ECO:0007669"/>
    <property type="project" value="TreeGrafter"/>
</dbReference>
<feature type="domain" description="ATP-grasp" evidence="11">
    <location>
        <begin position="126"/>
        <end position="311"/>
    </location>
</feature>
<comment type="cofactor">
    <cofactor evidence="2">
        <name>Mg(2+)</name>
        <dbReference type="ChEBI" id="CHEBI:18420"/>
    </cofactor>
</comment>
<evidence type="ECO:0000313" key="13">
    <source>
        <dbReference type="Proteomes" id="UP000029444"/>
    </source>
</evidence>
<dbReference type="InterPro" id="IPR006284">
    <property type="entry name" value="Glut_synth_pro"/>
</dbReference>
<protein>
    <recommendedName>
        <fullName evidence="10">Glutathione synthetase</fullName>
        <ecNumber evidence="10">6.3.2.3</ecNumber>
    </recommendedName>
    <alternativeName>
        <fullName evidence="10">GSH synthetase</fullName>
        <shortName evidence="10">GSH-S</shortName>
        <shortName evidence="10">GSHase</shortName>
    </alternativeName>
    <alternativeName>
        <fullName evidence="10">Glutathione synthase</fullName>
    </alternativeName>
</protein>
<comment type="similarity">
    <text evidence="10">Belongs to the prokaryotic GSH synthase family.</text>
</comment>
<evidence type="ECO:0000256" key="5">
    <source>
        <dbReference type="ARBA" id="ARBA00022723"/>
    </source>
</evidence>
<dbReference type="SUPFAM" id="SSF52440">
    <property type="entry name" value="PreATP-grasp domain"/>
    <property type="match status" value="1"/>
</dbReference>
<comment type="cofactor">
    <cofactor evidence="1">
        <name>Mn(2+)</name>
        <dbReference type="ChEBI" id="CHEBI:29035"/>
    </cofactor>
</comment>
<dbReference type="EMBL" id="ARXV01000014">
    <property type="protein sequence ID" value="KGD63778.1"/>
    <property type="molecule type" value="Genomic_DNA"/>
</dbReference>
<dbReference type="NCBIfam" id="NF003573">
    <property type="entry name" value="PRK05246.1"/>
    <property type="match status" value="1"/>
</dbReference>
<dbReference type="NCBIfam" id="TIGR01380">
    <property type="entry name" value="glut_syn"/>
    <property type="match status" value="1"/>
</dbReference>
<evidence type="ECO:0000256" key="2">
    <source>
        <dbReference type="ARBA" id="ARBA00001946"/>
    </source>
</evidence>
<dbReference type="PATRIC" id="fig|1177154.3.peg.3026"/>
<dbReference type="eggNOG" id="COG0189">
    <property type="taxonomic scope" value="Bacteria"/>
</dbReference>
<evidence type="ECO:0000256" key="1">
    <source>
        <dbReference type="ARBA" id="ARBA00001936"/>
    </source>
</evidence>
<dbReference type="Gene3D" id="3.30.1490.20">
    <property type="entry name" value="ATP-grasp fold, A domain"/>
    <property type="match status" value="1"/>
</dbReference>